<evidence type="ECO:0008006" key="4">
    <source>
        <dbReference type="Google" id="ProtNLM"/>
    </source>
</evidence>
<dbReference type="EMBL" id="CP013200">
    <property type="protein sequence ID" value="ALO67779.1"/>
    <property type="molecule type" value="Genomic_DNA"/>
</dbReference>
<dbReference type="Proteomes" id="UP000059574">
    <property type="component" value="Chromosome"/>
</dbReference>
<evidence type="ECO:0000313" key="2">
    <source>
        <dbReference type="EMBL" id="ALO67779.1"/>
    </source>
</evidence>
<feature type="chain" id="PRO_5039331820" description="Lipoprotein" evidence="1">
    <location>
        <begin position="22"/>
        <end position="135"/>
    </location>
</feature>
<dbReference type="RefSeq" id="WP_062291291.1">
    <property type="nucleotide sequence ID" value="NZ_CP013200.1"/>
</dbReference>
<sequence>MLVALPLVGVLLLTGCGSARTADSSETPNIPATNAATKDLTELKARYTDAGFECKDWSVNSGFPKAKSSGSCAEETKIGYFDSNADVEKQLAESKAWSGSNKIGKRSWVVGDKWIIATPKPDEVATKLSGKVVTF</sequence>
<gene>
    <name evidence="2" type="ORF">AS189_16450</name>
</gene>
<evidence type="ECO:0000256" key="1">
    <source>
        <dbReference type="SAM" id="SignalP"/>
    </source>
</evidence>
<dbReference type="AlphaFoldDB" id="A0A0S2M1Z1"/>
<organism evidence="2 3">
    <name type="scientific">Arthrobacter alpinus</name>
    <dbReference type="NCBI Taxonomy" id="656366"/>
    <lineage>
        <taxon>Bacteria</taxon>
        <taxon>Bacillati</taxon>
        <taxon>Actinomycetota</taxon>
        <taxon>Actinomycetes</taxon>
        <taxon>Micrococcales</taxon>
        <taxon>Micrococcaceae</taxon>
        <taxon>Arthrobacter</taxon>
    </lineage>
</organism>
<dbReference type="OrthoDB" id="5118681at2"/>
<feature type="signal peptide" evidence="1">
    <location>
        <begin position="1"/>
        <end position="21"/>
    </location>
</feature>
<evidence type="ECO:0000313" key="3">
    <source>
        <dbReference type="Proteomes" id="UP000059574"/>
    </source>
</evidence>
<reference evidence="2 3" key="2">
    <citation type="journal article" date="2016" name="J. Biotechnol.">
        <title>Complete genome sequence of Arthrobacter alpinus ERGS4:06, a yellow pigmented bacterium tolerant to cold and radiations isolated from Sikkim Himalaya.</title>
        <authorList>
            <person name="Kumar R."/>
            <person name="Singh D."/>
            <person name="Swarnkar M.K."/>
            <person name="Singh A.K."/>
            <person name="Kumar S."/>
        </authorList>
    </citation>
    <scope>NUCLEOTIDE SEQUENCE [LARGE SCALE GENOMIC DNA]</scope>
    <source>
        <strain evidence="2 3">ERGS4:06</strain>
    </source>
</reference>
<reference evidence="3" key="1">
    <citation type="submission" date="2015-11" db="EMBL/GenBank/DDBJ databases">
        <authorList>
            <person name="Kumar R."/>
            <person name="Singh D."/>
            <person name="Swarnkar M.K."/>
            <person name="Singh A.K."/>
            <person name="Kumar S."/>
        </authorList>
    </citation>
    <scope>NUCLEOTIDE SEQUENCE [LARGE SCALE GENOMIC DNA]</scope>
    <source>
        <strain evidence="3">ERGS4:06</strain>
    </source>
</reference>
<keyword evidence="1" id="KW-0732">Signal</keyword>
<protein>
    <recommendedName>
        <fullName evidence="4">Lipoprotein</fullName>
    </recommendedName>
</protein>
<proteinExistence type="predicted"/>
<name>A0A0S2M1Z1_9MICC</name>
<accession>A0A0S2M1Z1</accession>